<feature type="region of interest" description="Disordered" evidence="1">
    <location>
        <begin position="609"/>
        <end position="645"/>
    </location>
</feature>
<feature type="compositionally biased region" description="Polar residues" evidence="1">
    <location>
        <begin position="444"/>
        <end position="464"/>
    </location>
</feature>
<protein>
    <submittedName>
        <fullName evidence="2">Uncharacterized protein</fullName>
    </submittedName>
</protein>
<evidence type="ECO:0000313" key="2">
    <source>
        <dbReference type="EMBL" id="SJL04944.1"/>
    </source>
</evidence>
<accession>A0A284R8B9</accession>
<feature type="compositionally biased region" description="Basic residues" evidence="1">
    <location>
        <begin position="550"/>
        <end position="564"/>
    </location>
</feature>
<sequence>MQATDTSPQPRKKSRRDFTIDTPRDVLVDTLIEKEYKIRRMQGLFAEALQLLQDTERRTAEAEARILDTAKGFERLKQCRVNLLDDTWNVKQDIIEAQWWATRGQEELAEKTNLLSQLLDEVGQAVDKAARADLIRDQRAEALATARGVDGLWRSHATLQSEPQQTATMAGSVSALSSSYVNTQRVTSGNIRSHPPSTPATWSTYSECSQETPHPTLTDIRPRTNRPYRMRRAHSVSSATCPPDAIRDNLRHVENSHATFQTPNTALKSLLSECKALPSEIIESSPQKRRLSLTERMLDIGKAIFSPSSVVAGVTADPWRPTGHIVAAGLRPRFPRRYSVDSDKSLPPPVPPKDYPSTRKERLLLADDLRYGAAAKEIFHYTETIIASKERNTSAYLGPDRFHREAAAMLAYPDRRDSRSPRTSLLSTTATPTVADTHSRRSSRATSPTLVASLSSDGEPNATSPAPRVGLSPPTVPSIMVTPPSRTTSIEDLPSASFSRKQHVHSSSRASLSMRLSLDSRASNSPKHLNCTPSNPPASLLLSPETCRTPRSRRSYSSRVTHRKKDTENRSSQLAGAPACAQVYQVPTSTSKRSPVDLVYKVKKPMTRPPDLPLPIPPPIDVSSATARPSHYEGPPNNIGNVPAPKKPLVYKSPRIARDADITLSSGIKTLRRVKQQVLRV</sequence>
<evidence type="ECO:0000256" key="1">
    <source>
        <dbReference type="SAM" id="MobiDB-lite"/>
    </source>
</evidence>
<feature type="compositionally biased region" description="Low complexity" evidence="1">
    <location>
        <begin position="507"/>
        <end position="523"/>
    </location>
</feature>
<feature type="compositionally biased region" description="Polar residues" evidence="1">
    <location>
        <begin position="199"/>
        <end position="215"/>
    </location>
</feature>
<evidence type="ECO:0000313" key="3">
    <source>
        <dbReference type="Proteomes" id="UP000219338"/>
    </source>
</evidence>
<feature type="compositionally biased region" description="Pro residues" evidence="1">
    <location>
        <begin position="609"/>
        <end position="620"/>
    </location>
</feature>
<feature type="region of interest" description="Disordered" evidence="1">
    <location>
        <begin position="187"/>
        <end position="222"/>
    </location>
</feature>
<dbReference type="OMA" id="AKEIFHY"/>
<organism evidence="2 3">
    <name type="scientific">Armillaria ostoyae</name>
    <name type="common">Armillaria root rot fungus</name>
    <dbReference type="NCBI Taxonomy" id="47428"/>
    <lineage>
        <taxon>Eukaryota</taxon>
        <taxon>Fungi</taxon>
        <taxon>Dikarya</taxon>
        <taxon>Basidiomycota</taxon>
        <taxon>Agaricomycotina</taxon>
        <taxon>Agaricomycetes</taxon>
        <taxon>Agaricomycetidae</taxon>
        <taxon>Agaricales</taxon>
        <taxon>Marasmiineae</taxon>
        <taxon>Physalacriaceae</taxon>
        <taxon>Armillaria</taxon>
    </lineage>
</organism>
<dbReference type="OrthoDB" id="2969178at2759"/>
<dbReference type="Proteomes" id="UP000219338">
    <property type="component" value="Unassembled WGS sequence"/>
</dbReference>
<keyword evidence="3" id="KW-1185">Reference proteome</keyword>
<name>A0A284R8B9_ARMOS</name>
<dbReference type="EMBL" id="FUEG01000005">
    <property type="protein sequence ID" value="SJL04944.1"/>
    <property type="molecule type" value="Genomic_DNA"/>
</dbReference>
<gene>
    <name evidence="2" type="ORF">ARMOST_08315</name>
</gene>
<reference evidence="3" key="1">
    <citation type="journal article" date="2017" name="Nat. Ecol. Evol.">
        <title>Genome expansion and lineage-specific genetic innovations in the forest pathogenic fungi Armillaria.</title>
        <authorList>
            <person name="Sipos G."/>
            <person name="Prasanna A.N."/>
            <person name="Walter M.C."/>
            <person name="O'Connor E."/>
            <person name="Balint B."/>
            <person name="Krizsan K."/>
            <person name="Kiss B."/>
            <person name="Hess J."/>
            <person name="Varga T."/>
            <person name="Slot J."/>
            <person name="Riley R."/>
            <person name="Boka B."/>
            <person name="Rigling D."/>
            <person name="Barry K."/>
            <person name="Lee J."/>
            <person name="Mihaltcheva S."/>
            <person name="LaButti K."/>
            <person name="Lipzen A."/>
            <person name="Waldron R."/>
            <person name="Moloney N.M."/>
            <person name="Sperisen C."/>
            <person name="Kredics L."/>
            <person name="Vagvoelgyi C."/>
            <person name="Patrignani A."/>
            <person name="Fitzpatrick D."/>
            <person name="Nagy I."/>
            <person name="Doyle S."/>
            <person name="Anderson J.B."/>
            <person name="Grigoriev I.V."/>
            <person name="Gueldener U."/>
            <person name="Muensterkoetter M."/>
            <person name="Nagy L.G."/>
        </authorList>
    </citation>
    <scope>NUCLEOTIDE SEQUENCE [LARGE SCALE GENOMIC DNA]</scope>
    <source>
        <strain evidence="3">C18/9</strain>
    </source>
</reference>
<feature type="region of interest" description="Disordered" evidence="1">
    <location>
        <begin position="412"/>
        <end position="575"/>
    </location>
</feature>
<feature type="region of interest" description="Disordered" evidence="1">
    <location>
        <begin position="338"/>
        <end position="357"/>
    </location>
</feature>
<dbReference type="AlphaFoldDB" id="A0A284R8B9"/>
<proteinExistence type="predicted"/>
<feature type="compositionally biased region" description="Low complexity" evidence="1">
    <location>
        <begin position="421"/>
        <end position="433"/>
    </location>
</feature>